<dbReference type="InterPro" id="IPR004626">
    <property type="entry name" value="RarD"/>
</dbReference>
<name>A0ABN0Y282_9CAUL</name>
<evidence type="ECO:0000313" key="11">
    <source>
        <dbReference type="Proteomes" id="UP001500791"/>
    </source>
</evidence>
<keyword evidence="6 8" id="KW-1133">Transmembrane helix</keyword>
<sequence length="324" mass="35183">MNASSPAHPEARQALTAGIICYLIWGVIPLAFQQMGAHGANPWEILAHRSMWGVVWAAGLVILARQSSQVMAVLKDPRTFGFLVLSSLVIATNWVTYILAVNNGRTLDAALGYYLNPLLNMAAGAWLFREKITRIGFVAIGLAVIGVVIQTIALGHAPWISLILACSFSLYGIIRKRVSADAQTGLFVECLILSVPALAWVIWLQLSGQGHFGTAWPISLWLLFSGPLTVIPLMLFSWAARRMPLSTMGFLQYIAPTMVFVIGMLQGESLSLLRGISFGFIWAAVAIFTAGAVHNARKKAAAITEFEPGLVTTPQERNPDNQPD</sequence>
<feature type="transmembrane region" description="Helical" evidence="8">
    <location>
        <begin position="250"/>
        <end position="266"/>
    </location>
</feature>
<feature type="transmembrane region" description="Helical" evidence="8">
    <location>
        <begin position="159"/>
        <end position="174"/>
    </location>
</feature>
<dbReference type="InterPro" id="IPR037185">
    <property type="entry name" value="EmrE-like"/>
</dbReference>
<comment type="similarity">
    <text evidence="2">Belongs to the EamA transporter family.</text>
</comment>
<evidence type="ECO:0000256" key="3">
    <source>
        <dbReference type="ARBA" id="ARBA00022448"/>
    </source>
</evidence>
<evidence type="ECO:0000256" key="6">
    <source>
        <dbReference type="ARBA" id="ARBA00022989"/>
    </source>
</evidence>
<dbReference type="Pfam" id="PF00892">
    <property type="entry name" value="EamA"/>
    <property type="match status" value="1"/>
</dbReference>
<dbReference type="Proteomes" id="UP001500791">
    <property type="component" value="Unassembled WGS sequence"/>
</dbReference>
<keyword evidence="5 8" id="KW-0812">Transmembrane</keyword>
<protein>
    <submittedName>
        <fullName evidence="10">EamA family transporter RarD</fullName>
    </submittedName>
</protein>
<dbReference type="NCBIfam" id="TIGR00688">
    <property type="entry name" value="rarD"/>
    <property type="match status" value="1"/>
</dbReference>
<evidence type="ECO:0000256" key="8">
    <source>
        <dbReference type="SAM" id="Phobius"/>
    </source>
</evidence>
<dbReference type="SUPFAM" id="SSF103481">
    <property type="entry name" value="Multidrug resistance efflux transporter EmrE"/>
    <property type="match status" value="2"/>
</dbReference>
<keyword evidence="11" id="KW-1185">Reference proteome</keyword>
<evidence type="ECO:0000256" key="1">
    <source>
        <dbReference type="ARBA" id="ARBA00004651"/>
    </source>
</evidence>
<feature type="transmembrane region" description="Helical" evidence="8">
    <location>
        <begin position="135"/>
        <end position="153"/>
    </location>
</feature>
<feature type="transmembrane region" description="Helical" evidence="8">
    <location>
        <begin position="80"/>
        <end position="99"/>
    </location>
</feature>
<evidence type="ECO:0000259" key="9">
    <source>
        <dbReference type="Pfam" id="PF00892"/>
    </source>
</evidence>
<comment type="subcellular location">
    <subcellularLocation>
        <location evidence="1">Cell membrane</location>
        <topology evidence="1">Multi-pass membrane protein</topology>
    </subcellularLocation>
</comment>
<feature type="transmembrane region" description="Helical" evidence="8">
    <location>
        <begin position="272"/>
        <end position="293"/>
    </location>
</feature>
<reference evidence="10 11" key="1">
    <citation type="journal article" date="2019" name="Int. J. Syst. Evol. Microbiol.">
        <title>The Global Catalogue of Microorganisms (GCM) 10K type strain sequencing project: providing services to taxonomists for standard genome sequencing and annotation.</title>
        <authorList>
            <consortium name="The Broad Institute Genomics Platform"/>
            <consortium name="The Broad Institute Genome Sequencing Center for Infectious Disease"/>
            <person name="Wu L."/>
            <person name="Ma J."/>
        </authorList>
    </citation>
    <scope>NUCLEOTIDE SEQUENCE [LARGE SCALE GENOMIC DNA]</scope>
    <source>
        <strain evidence="10 11">JCM 13476</strain>
    </source>
</reference>
<feature type="transmembrane region" description="Helical" evidence="8">
    <location>
        <begin position="51"/>
        <end position="68"/>
    </location>
</feature>
<evidence type="ECO:0000313" key="10">
    <source>
        <dbReference type="EMBL" id="GAA0380700.1"/>
    </source>
</evidence>
<keyword evidence="4" id="KW-1003">Cell membrane</keyword>
<gene>
    <name evidence="10" type="primary">rarD</name>
    <name evidence="10" type="ORF">GCM10009093_04590</name>
</gene>
<evidence type="ECO:0000256" key="4">
    <source>
        <dbReference type="ARBA" id="ARBA00022475"/>
    </source>
</evidence>
<keyword evidence="7 8" id="KW-0472">Membrane</keyword>
<proteinExistence type="inferred from homology"/>
<dbReference type="RefSeq" id="WP_167175802.1">
    <property type="nucleotide sequence ID" value="NZ_BAAAEJ010000003.1"/>
</dbReference>
<evidence type="ECO:0000256" key="5">
    <source>
        <dbReference type="ARBA" id="ARBA00022692"/>
    </source>
</evidence>
<evidence type="ECO:0000256" key="7">
    <source>
        <dbReference type="ARBA" id="ARBA00023136"/>
    </source>
</evidence>
<organism evidence="10 11">
    <name type="scientific">Brevundimonas terrae</name>
    <dbReference type="NCBI Taxonomy" id="363631"/>
    <lineage>
        <taxon>Bacteria</taxon>
        <taxon>Pseudomonadati</taxon>
        <taxon>Pseudomonadota</taxon>
        <taxon>Alphaproteobacteria</taxon>
        <taxon>Caulobacterales</taxon>
        <taxon>Caulobacteraceae</taxon>
        <taxon>Brevundimonas</taxon>
    </lineage>
</organism>
<dbReference type="EMBL" id="BAAAEJ010000003">
    <property type="protein sequence ID" value="GAA0380700.1"/>
    <property type="molecule type" value="Genomic_DNA"/>
</dbReference>
<feature type="transmembrane region" description="Helical" evidence="8">
    <location>
        <begin position="186"/>
        <end position="206"/>
    </location>
</feature>
<evidence type="ECO:0000256" key="2">
    <source>
        <dbReference type="ARBA" id="ARBA00007362"/>
    </source>
</evidence>
<accession>A0ABN0Y282</accession>
<feature type="transmembrane region" description="Helical" evidence="8">
    <location>
        <begin position="12"/>
        <end position="31"/>
    </location>
</feature>
<feature type="domain" description="EamA" evidence="9">
    <location>
        <begin position="16"/>
        <end position="149"/>
    </location>
</feature>
<dbReference type="PANTHER" id="PTHR22911">
    <property type="entry name" value="ACYL-MALONYL CONDENSING ENZYME-RELATED"/>
    <property type="match status" value="1"/>
</dbReference>
<dbReference type="InterPro" id="IPR000620">
    <property type="entry name" value="EamA_dom"/>
</dbReference>
<comment type="caution">
    <text evidence="10">The sequence shown here is derived from an EMBL/GenBank/DDBJ whole genome shotgun (WGS) entry which is preliminary data.</text>
</comment>
<dbReference type="PANTHER" id="PTHR22911:SF137">
    <property type="entry name" value="SOLUTE CARRIER FAMILY 35 MEMBER G2-RELATED"/>
    <property type="match status" value="1"/>
</dbReference>
<feature type="transmembrane region" description="Helical" evidence="8">
    <location>
        <begin position="218"/>
        <end position="238"/>
    </location>
</feature>
<keyword evidence="3" id="KW-0813">Transport</keyword>
<feature type="transmembrane region" description="Helical" evidence="8">
    <location>
        <begin position="111"/>
        <end position="128"/>
    </location>
</feature>